<feature type="compositionally biased region" description="Basic and acidic residues" evidence="1">
    <location>
        <begin position="43"/>
        <end position="53"/>
    </location>
</feature>
<sequence>GDPQRAAARLRHRDLAGQPAVGAGRLRARHGRGRAARHRPGGRRGDAAADHGQGRRHRLHDLLRRHLLRRDVRRLHHVHPAEHAGRDGHHGDGHGGQQDGQERPCRRGAGDGGDRLVRRGNDRDGDRHAVRADAGRVRGEAGPARVLHAHGAGLHHRQRGDGQERVAWHDGAVAGPGHRLHRPGPDLGPAALHAGCARTAGRHRDRPRGGGPVRGGRGAVRGDVRGPGQGEPEHAEPRLHDRPRLAAVDPGLAARYRHRRAVRLHPGRWHRDPDFPQLRHGKEAGQGREPRRIWRQGGDRGRRRAGSGQQCHGHRGADPAVDAGHPDVQHHRHPARRLPELRHPAGPAAVHHLRRAGLGADRLPVHRQRDAAGAEPADGQALGAVAEDPQTPAVCRHPDLRHRGRLRHAAERIRPGAAVWHRAARGGDAALRLPDGARGRRHDPGPARRGPAAQRGVDRGGQLHGVPAAADVPGPARGRDRRAGAAAVPARETGAPSRSRL</sequence>
<feature type="compositionally biased region" description="Basic residues" evidence="1">
    <location>
        <begin position="26"/>
        <end position="42"/>
    </location>
</feature>
<feature type="compositionally biased region" description="Low complexity" evidence="1">
    <location>
        <begin position="465"/>
        <end position="476"/>
    </location>
</feature>
<organism evidence="2">
    <name type="scientific">uncultured Ramlibacter sp</name>
    <dbReference type="NCBI Taxonomy" id="260755"/>
    <lineage>
        <taxon>Bacteria</taxon>
        <taxon>Pseudomonadati</taxon>
        <taxon>Pseudomonadota</taxon>
        <taxon>Betaproteobacteria</taxon>
        <taxon>Burkholderiales</taxon>
        <taxon>Comamonadaceae</taxon>
        <taxon>Ramlibacter</taxon>
        <taxon>environmental samples</taxon>
    </lineage>
</organism>
<protein>
    <submittedName>
        <fullName evidence="2">Tripartite tricarboxylate transporter TctA family</fullName>
    </submittedName>
</protein>
<evidence type="ECO:0000313" key="2">
    <source>
        <dbReference type="EMBL" id="CAA9399685.1"/>
    </source>
</evidence>
<feature type="non-terminal residue" evidence="2">
    <location>
        <position position="501"/>
    </location>
</feature>
<dbReference type="AlphaFoldDB" id="A0A6J4NX07"/>
<feature type="region of interest" description="Disordered" evidence="1">
    <location>
        <begin position="430"/>
        <end position="501"/>
    </location>
</feature>
<feature type="compositionally biased region" description="Low complexity" evidence="1">
    <location>
        <begin position="484"/>
        <end position="501"/>
    </location>
</feature>
<feature type="compositionally biased region" description="Basic and acidic residues" evidence="1">
    <location>
        <begin position="231"/>
        <end position="244"/>
    </location>
</feature>
<feature type="compositionally biased region" description="Basic and acidic residues" evidence="1">
    <location>
        <begin position="280"/>
        <end position="300"/>
    </location>
</feature>
<proteinExistence type="predicted"/>
<gene>
    <name evidence="2" type="ORF">AVDCRST_MAG51-825</name>
</gene>
<feature type="region of interest" description="Disordered" evidence="1">
    <location>
        <begin position="173"/>
        <end position="192"/>
    </location>
</feature>
<feature type="compositionally biased region" description="Basic and acidic residues" evidence="1">
    <location>
        <begin position="79"/>
        <end position="93"/>
    </location>
</feature>
<feature type="region of interest" description="Disordered" evidence="1">
    <location>
        <begin position="267"/>
        <end position="335"/>
    </location>
</feature>
<dbReference type="EMBL" id="CADCUX010000208">
    <property type="protein sequence ID" value="CAA9399685.1"/>
    <property type="molecule type" value="Genomic_DNA"/>
</dbReference>
<feature type="compositionally biased region" description="Basic and acidic residues" evidence="1">
    <location>
        <begin position="100"/>
        <end position="139"/>
    </location>
</feature>
<evidence type="ECO:0000256" key="1">
    <source>
        <dbReference type="SAM" id="MobiDB-lite"/>
    </source>
</evidence>
<feature type="compositionally biased region" description="Gly residues" evidence="1">
    <location>
        <begin position="209"/>
        <end position="229"/>
    </location>
</feature>
<feature type="region of interest" description="Disordered" evidence="1">
    <location>
        <begin position="1"/>
        <end position="57"/>
    </location>
</feature>
<name>A0A6J4NX07_9BURK</name>
<feature type="region of interest" description="Disordered" evidence="1">
    <location>
        <begin position="198"/>
        <end position="245"/>
    </location>
</feature>
<feature type="non-terminal residue" evidence="2">
    <location>
        <position position="1"/>
    </location>
</feature>
<feature type="region of interest" description="Disordered" evidence="1">
    <location>
        <begin position="79"/>
        <end position="142"/>
    </location>
</feature>
<accession>A0A6J4NX07</accession>
<reference evidence="2" key="1">
    <citation type="submission" date="2020-02" db="EMBL/GenBank/DDBJ databases">
        <authorList>
            <person name="Meier V. D."/>
        </authorList>
    </citation>
    <scope>NUCLEOTIDE SEQUENCE</scope>
    <source>
        <strain evidence="2">AVDCRST_MAG51</strain>
    </source>
</reference>
<feature type="compositionally biased region" description="Basic and acidic residues" evidence="1">
    <location>
        <begin position="435"/>
        <end position="446"/>
    </location>
</feature>